<dbReference type="PANTHER" id="PTHR44591:SF14">
    <property type="entry name" value="PROTEIN PILG"/>
    <property type="match status" value="1"/>
</dbReference>
<dbReference type="InterPro" id="IPR011006">
    <property type="entry name" value="CheY-like_superfamily"/>
</dbReference>
<dbReference type="PROSITE" id="PS50110">
    <property type="entry name" value="RESPONSE_REGULATORY"/>
    <property type="match status" value="1"/>
</dbReference>
<keyword evidence="2" id="KW-0902">Two-component regulatory system</keyword>
<keyword evidence="1 3" id="KW-0597">Phosphoprotein</keyword>
<dbReference type="SMART" id="SM00448">
    <property type="entry name" value="REC"/>
    <property type="match status" value="1"/>
</dbReference>
<proteinExistence type="predicted"/>
<accession>A0A1F2WHI4</accession>
<comment type="caution">
    <text evidence="5">The sequence shown here is derived from an EMBL/GenBank/DDBJ whole genome shotgun (WGS) entry which is preliminary data.</text>
</comment>
<evidence type="ECO:0000313" key="5">
    <source>
        <dbReference type="EMBL" id="OFW56318.1"/>
    </source>
</evidence>
<feature type="domain" description="Response regulatory" evidence="4">
    <location>
        <begin position="3"/>
        <end position="120"/>
    </location>
</feature>
<dbReference type="STRING" id="1797197.A2Y75_03715"/>
<evidence type="ECO:0000256" key="3">
    <source>
        <dbReference type="PROSITE-ProRule" id="PRU00169"/>
    </source>
</evidence>
<dbReference type="SUPFAM" id="SSF52172">
    <property type="entry name" value="CheY-like"/>
    <property type="match status" value="1"/>
</dbReference>
<sequence length="135" mass="15188">MNRVLLVEDTELILRVMSDILAAGGYEVIPARDGEEGLEKFIAEKPDLVVTDCLIPKLDGFKLVKSIRDFEFPRRTPIIMLSAIYRKANYKQVALDAGADMYMLKPTKPEEREEFLQKLDQLASTTSQVPSNAPS</sequence>
<evidence type="ECO:0000313" key="6">
    <source>
        <dbReference type="Proteomes" id="UP000177876"/>
    </source>
</evidence>
<evidence type="ECO:0000259" key="4">
    <source>
        <dbReference type="PROSITE" id="PS50110"/>
    </source>
</evidence>
<dbReference type="Gene3D" id="3.40.50.2300">
    <property type="match status" value="1"/>
</dbReference>
<dbReference type="Pfam" id="PF00072">
    <property type="entry name" value="Response_reg"/>
    <property type="match status" value="1"/>
</dbReference>
<name>A0A1F2WHI4_9ACTN</name>
<dbReference type="GO" id="GO:0000160">
    <property type="term" value="P:phosphorelay signal transduction system"/>
    <property type="evidence" value="ECO:0007669"/>
    <property type="project" value="UniProtKB-KW"/>
</dbReference>
<reference evidence="5 6" key="1">
    <citation type="journal article" date="2016" name="Nat. Commun.">
        <title>Thousands of microbial genomes shed light on interconnected biogeochemical processes in an aquifer system.</title>
        <authorList>
            <person name="Anantharaman K."/>
            <person name="Brown C.T."/>
            <person name="Hug L.A."/>
            <person name="Sharon I."/>
            <person name="Castelle C.J."/>
            <person name="Probst A.J."/>
            <person name="Thomas B.C."/>
            <person name="Singh A."/>
            <person name="Wilkins M.J."/>
            <person name="Karaoz U."/>
            <person name="Brodie E.L."/>
            <person name="Williams K.H."/>
            <person name="Hubbard S.S."/>
            <person name="Banfield J.F."/>
        </authorList>
    </citation>
    <scope>NUCLEOTIDE SEQUENCE [LARGE SCALE GENOMIC DNA]</scope>
</reference>
<feature type="modified residue" description="4-aspartylphosphate" evidence="3">
    <location>
        <position position="52"/>
    </location>
</feature>
<evidence type="ECO:0000256" key="1">
    <source>
        <dbReference type="ARBA" id="ARBA00022553"/>
    </source>
</evidence>
<organism evidence="5 6">
    <name type="scientific">Candidatus Solincola sediminis</name>
    <dbReference type="NCBI Taxonomy" id="1797199"/>
    <lineage>
        <taxon>Bacteria</taxon>
        <taxon>Bacillati</taxon>
        <taxon>Actinomycetota</taxon>
        <taxon>Candidatus Geothermincolia</taxon>
        <taxon>Candidatus Geothermincolales</taxon>
        <taxon>Candidatus Geothermincolaceae</taxon>
        <taxon>Candidatus Solincola</taxon>
    </lineage>
</organism>
<dbReference type="CDD" id="cd17574">
    <property type="entry name" value="REC_OmpR"/>
    <property type="match status" value="1"/>
</dbReference>
<dbReference type="Proteomes" id="UP000177876">
    <property type="component" value="Unassembled WGS sequence"/>
</dbReference>
<evidence type="ECO:0000256" key="2">
    <source>
        <dbReference type="ARBA" id="ARBA00023012"/>
    </source>
</evidence>
<dbReference type="PANTHER" id="PTHR44591">
    <property type="entry name" value="STRESS RESPONSE REGULATOR PROTEIN 1"/>
    <property type="match status" value="1"/>
</dbReference>
<dbReference type="EMBL" id="MELK01000047">
    <property type="protein sequence ID" value="OFW56318.1"/>
    <property type="molecule type" value="Genomic_DNA"/>
</dbReference>
<dbReference type="InterPro" id="IPR050595">
    <property type="entry name" value="Bact_response_regulator"/>
</dbReference>
<dbReference type="InterPro" id="IPR001789">
    <property type="entry name" value="Sig_transdc_resp-reg_receiver"/>
</dbReference>
<dbReference type="AlphaFoldDB" id="A0A1F2WHI4"/>
<protein>
    <recommendedName>
        <fullName evidence="4">Response regulatory domain-containing protein</fullName>
    </recommendedName>
</protein>
<gene>
    <name evidence="5" type="ORF">A2Y75_03715</name>
</gene>